<sequence>MESETEDTMFVVFGSANAFGHDVDETELLLLIGTVFVISVLIVLVFKLARGWEDAHKTTPLLPVHGRVTNRWVSTRKQHYGRLGTITEDEVFTMDLKQM</sequence>
<reference evidence="2" key="1">
    <citation type="submission" date="2019-03" db="EMBL/GenBank/DDBJ databases">
        <title>Long read genome sequence of the mycoparasitic Pythium oligandrum ATCC 38472 isolated from sugarbeet rhizosphere.</title>
        <authorList>
            <person name="Gaulin E."/>
        </authorList>
    </citation>
    <scope>NUCLEOTIDE SEQUENCE</scope>
    <source>
        <strain evidence="2">ATCC 38472_TT</strain>
    </source>
</reference>
<name>A0A8K1C8M1_PYTOL</name>
<evidence type="ECO:0000256" key="1">
    <source>
        <dbReference type="SAM" id="Phobius"/>
    </source>
</evidence>
<keyword evidence="1" id="KW-0812">Transmembrane</keyword>
<keyword evidence="1" id="KW-0472">Membrane</keyword>
<evidence type="ECO:0000313" key="3">
    <source>
        <dbReference type="Proteomes" id="UP000794436"/>
    </source>
</evidence>
<protein>
    <submittedName>
        <fullName evidence="2">Uncharacterized protein</fullName>
    </submittedName>
</protein>
<keyword evidence="1" id="KW-1133">Transmembrane helix</keyword>
<evidence type="ECO:0000313" key="2">
    <source>
        <dbReference type="EMBL" id="TMW58480.1"/>
    </source>
</evidence>
<dbReference type="EMBL" id="SPLM01000111">
    <property type="protein sequence ID" value="TMW58480.1"/>
    <property type="molecule type" value="Genomic_DNA"/>
</dbReference>
<dbReference type="OrthoDB" id="152748at2759"/>
<proteinExistence type="predicted"/>
<accession>A0A8K1C8M1</accession>
<gene>
    <name evidence="2" type="ORF">Poli38472_010039</name>
</gene>
<feature type="transmembrane region" description="Helical" evidence="1">
    <location>
        <begin position="28"/>
        <end position="49"/>
    </location>
</feature>
<dbReference type="Proteomes" id="UP000794436">
    <property type="component" value="Unassembled WGS sequence"/>
</dbReference>
<organism evidence="2 3">
    <name type="scientific">Pythium oligandrum</name>
    <name type="common">Mycoparasitic fungus</name>
    <dbReference type="NCBI Taxonomy" id="41045"/>
    <lineage>
        <taxon>Eukaryota</taxon>
        <taxon>Sar</taxon>
        <taxon>Stramenopiles</taxon>
        <taxon>Oomycota</taxon>
        <taxon>Peronosporomycetes</taxon>
        <taxon>Pythiales</taxon>
        <taxon>Pythiaceae</taxon>
        <taxon>Pythium</taxon>
    </lineage>
</organism>
<keyword evidence="3" id="KW-1185">Reference proteome</keyword>
<comment type="caution">
    <text evidence="2">The sequence shown here is derived from an EMBL/GenBank/DDBJ whole genome shotgun (WGS) entry which is preliminary data.</text>
</comment>
<dbReference type="AlphaFoldDB" id="A0A8K1C8M1"/>